<dbReference type="RefSeq" id="WP_033084550.1">
    <property type="nucleotide sequence ID" value="NZ_JQEC01000074.1"/>
</dbReference>
<dbReference type="Proteomes" id="UP000029868">
    <property type="component" value="Unassembled WGS sequence"/>
</dbReference>
<feature type="transmembrane region" description="Helical" evidence="1">
    <location>
        <begin position="88"/>
        <end position="105"/>
    </location>
</feature>
<sequence>MNTLKVESKIQNILTVYLFKILALFTSLLCFYIFYLLFKTPENFLSDVGVTGSEAAYFVARRAAMLMLGVSVLMFFSRNLQNGQARQAIALSLVVTMSSLALLGSYEFSRGFVNEGIIGAIIIESMLAMAFFTIWFVNRRETQVGNGQAIDT</sequence>
<dbReference type="OrthoDB" id="1093031at2"/>
<feature type="transmembrane region" description="Helical" evidence="1">
    <location>
        <begin position="55"/>
        <end position="76"/>
    </location>
</feature>
<accession>A0A099K8X4</accession>
<dbReference type="AlphaFoldDB" id="A0A099K8X4"/>
<comment type="caution">
    <text evidence="2">The sequence shown here is derived from an EMBL/GenBank/DDBJ whole genome shotgun (WGS) entry which is preliminary data.</text>
</comment>
<gene>
    <name evidence="2" type="ORF">GAB14E_4648</name>
</gene>
<feature type="transmembrane region" description="Helical" evidence="1">
    <location>
        <begin position="117"/>
        <end position="137"/>
    </location>
</feature>
<keyword evidence="1" id="KW-0472">Membrane</keyword>
<reference evidence="2 3" key="1">
    <citation type="submission" date="2014-08" db="EMBL/GenBank/DDBJ databases">
        <title>Genomic and Phenotypic Diversity of Colwellia psychrerythraea strains from Disparate Marine Basins.</title>
        <authorList>
            <person name="Techtmann S.M."/>
            <person name="Stelling S.C."/>
            <person name="Utturkar S.M."/>
            <person name="Alshibli N."/>
            <person name="Harris A."/>
            <person name="Brown S.D."/>
            <person name="Hazen T.C."/>
        </authorList>
    </citation>
    <scope>NUCLEOTIDE SEQUENCE [LARGE SCALE GENOMIC DNA]</scope>
    <source>
        <strain evidence="2 3">GAB14E</strain>
    </source>
</reference>
<evidence type="ECO:0000313" key="2">
    <source>
        <dbReference type="EMBL" id="KGJ86821.1"/>
    </source>
</evidence>
<keyword evidence="1" id="KW-0812">Transmembrane</keyword>
<name>A0A099K8X4_COLPS</name>
<evidence type="ECO:0000313" key="3">
    <source>
        <dbReference type="Proteomes" id="UP000029868"/>
    </source>
</evidence>
<dbReference type="PATRIC" id="fig|28229.3.peg.4635"/>
<dbReference type="EMBL" id="JQEC01000074">
    <property type="protein sequence ID" value="KGJ86821.1"/>
    <property type="molecule type" value="Genomic_DNA"/>
</dbReference>
<proteinExistence type="predicted"/>
<evidence type="ECO:0000256" key="1">
    <source>
        <dbReference type="SAM" id="Phobius"/>
    </source>
</evidence>
<protein>
    <recommendedName>
        <fullName evidence="4">DUF4345 domain-containing protein</fullName>
    </recommendedName>
</protein>
<evidence type="ECO:0008006" key="4">
    <source>
        <dbReference type="Google" id="ProtNLM"/>
    </source>
</evidence>
<organism evidence="2 3">
    <name type="scientific">Colwellia psychrerythraea</name>
    <name type="common">Vibrio psychroerythus</name>
    <dbReference type="NCBI Taxonomy" id="28229"/>
    <lineage>
        <taxon>Bacteria</taxon>
        <taxon>Pseudomonadati</taxon>
        <taxon>Pseudomonadota</taxon>
        <taxon>Gammaproteobacteria</taxon>
        <taxon>Alteromonadales</taxon>
        <taxon>Colwelliaceae</taxon>
        <taxon>Colwellia</taxon>
    </lineage>
</organism>
<keyword evidence="1" id="KW-1133">Transmembrane helix</keyword>
<feature type="transmembrane region" description="Helical" evidence="1">
    <location>
        <begin position="12"/>
        <end position="35"/>
    </location>
</feature>